<evidence type="ECO:0000313" key="2">
    <source>
        <dbReference type="Proteomes" id="UP000499080"/>
    </source>
</evidence>
<sequence>VTEPKPGSFQCFLMVCVEISELRLPPLTTLINLGEFDSIHWPYSQDGGRNAIRVSQDRMCGLGDNALPTQPVRLPLKCWYYFQINYRSMPALSPCLVGREACQDALRLSQF</sequence>
<dbReference type="Proteomes" id="UP000499080">
    <property type="component" value="Unassembled WGS sequence"/>
</dbReference>
<dbReference type="EMBL" id="BGPR01059119">
    <property type="protein sequence ID" value="GBO35171.1"/>
    <property type="molecule type" value="Genomic_DNA"/>
</dbReference>
<keyword evidence="2" id="KW-1185">Reference proteome</keyword>
<name>A0A4Y2WDX3_ARAVE</name>
<dbReference type="AlphaFoldDB" id="A0A4Y2WDX3"/>
<accession>A0A4Y2WDX3</accession>
<comment type="caution">
    <text evidence="1">The sequence shown here is derived from an EMBL/GenBank/DDBJ whole genome shotgun (WGS) entry which is preliminary data.</text>
</comment>
<evidence type="ECO:0000313" key="1">
    <source>
        <dbReference type="EMBL" id="GBO35171.1"/>
    </source>
</evidence>
<reference evidence="1 2" key="1">
    <citation type="journal article" date="2019" name="Sci. Rep.">
        <title>Orb-weaving spider Araneus ventricosus genome elucidates the spidroin gene catalogue.</title>
        <authorList>
            <person name="Kono N."/>
            <person name="Nakamura H."/>
            <person name="Ohtoshi R."/>
            <person name="Moran D.A.P."/>
            <person name="Shinohara A."/>
            <person name="Yoshida Y."/>
            <person name="Fujiwara M."/>
            <person name="Mori M."/>
            <person name="Tomita M."/>
            <person name="Arakawa K."/>
        </authorList>
    </citation>
    <scope>NUCLEOTIDE SEQUENCE [LARGE SCALE GENOMIC DNA]</scope>
</reference>
<organism evidence="1 2">
    <name type="scientific">Araneus ventricosus</name>
    <name type="common">Orbweaver spider</name>
    <name type="synonym">Epeira ventricosa</name>
    <dbReference type="NCBI Taxonomy" id="182803"/>
    <lineage>
        <taxon>Eukaryota</taxon>
        <taxon>Metazoa</taxon>
        <taxon>Ecdysozoa</taxon>
        <taxon>Arthropoda</taxon>
        <taxon>Chelicerata</taxon>
        <taxon>Arachnida</taxon>
        <taxon>Araneae</taxon>
        <taxon>Araneomorphae</taxon>
        <taxon>Entelegynae</taxon>
        <taxon>Araneoidea</taxon>
        <taxon>Araneidae</taxon>
        <taxon>Araneus</taxon>
    </lineage>
</organism>
<feature type="non-terminal residue" evidence="1">
    <location>
        <position position="1"/>
    </location>
</feature>
<protein>
    <submittedName>
        <fullName evidence="1">Uncharacterized protein</fullName>
    </submittedName>
</protein>
<gene>
    <name evidence="1" type="ORF">AVEN_127721_1</name>
</gene>
<proteinExistence type="predicted"/>